<evidence type="ECO:0000259" key="10">
    <source>
        <dbReference type="PROSITE" id="PS51371"/>
    </source>
</evidence>
<evidence type="ECO:0000313" key="11">
    <source>
        <dbReference type="EMBL" id="HIU45265.1"/>
    </source>
</evidence>
<proteinExistence type="inferred from homology"/>
<organism evidence="11 12">
    <name type="scientific">Candidatus Alloenteromonas pullicola</name>
    <dbReference type="NCBI Taxonomy" id="2840784"/>
    <lineage>
        <taxon>Bacteria</taxon>
        <taxon>Bacillati</taxon>
        <taxon>Bacillota</taxon>
        <taxon>Bacillota incertae sedis</taxon>
        <taxon>Candidatus Alloenteromonas</taxon>
    </lineage>
</organism>
<keyword evidence="9" id="KW-0479">Metal-binding</keyword>
<feature type="domain" description="CBS" evidence="10">
    <location>
        <begin position="211"/>
        <end position="269"/>
    </location>
</feature>
<dbReference type="SUPFAM" id="SSF161093">
    <property type="entry name" value="MgtE membrane domain-like"/>
    <property type="match status" value="1"/>
</dbReference>
<dbReference type="GO" id="GO:0015095">
    <property type="term" value="F:magnesium ion transmembrane transporter activity"/>
    <property type="evidence" value="ECO:0007669"/>
    <property type="project" value="UniProtKB-UniRule"/>
</dbReference>
<keyword evidence="9" id="KW-1003">Cell membrane</keyword>
<comment type="similarity">
    <text evidence="2 9">Belongs to the SLC41A transporter family.</text>
</comment>
<comment type="caution">
    <text evidence="9">Lacks conserved residue(s) required for the propagation of feature annotation.</text>
</comment>
<evidence type="ECO:0000256" key="7">
    <source>
        <dbReference type="ARBA" id="ARBA00023136"/>
    </source>
</evidence>
<dbReference type="InterPro" id="IPR046342">
    <property type="entry name" value="CBS_dom_sf"/>
</dbReference>
<name>A0A9D1LNQ1_9FIRM</name>
<dbReference type="Gene3D" id="3.10.580.10">
    <property type="entry name" value="CBS-domain"/>
    <property type="match status" value="1"/>
</dbReference>
<comment type="caution">
    <text evidence="11">The sequence shown here is derived from an EMBL/GenBank/DDBJ whole genome shotgun (WGS) entry which is preliminary data.</text>
</comment>
<evidence type="ECO:0000256" key="3">
    <source>
        <dbReference type="ARBA" id="ARBA00022448"/>
    </source>
</evidence>
<accession>A0A9D1LNQ1</accession>
<feature type="transmembrane region" description="Helical" evidence="9">
    <location>
        <begin position="369"/>
        <end position="389"/>
    </location>
</feature>
<dbReference type="PANTHER" id="PTHR43773">
    <property type="entry name" value="MAGNESIUM TRANSPORTER MGTE"/>
    <property type="match status" value="1"/>
</dbReference>
<dbReference type="PROSITE" id="PS51371">
    <property type="entry name" value="CBS"/>
    <property type="match status" value="1"/>
</dbReference>
<gene>
    <name evidence="11" type="primary">mgtE</name>
    <name evidence="11" type="ORF">IAC52_03085</name>
</gene>
<dbReference type="Gene3D" id="1.25.60.10">
    <property type="entry name" value="MgtE N-terminal domain-like"/>
    <property type="match status" value="1"/>
</dbReference>
<dbReference type="Proteomes" id="UP000824070">
    <property type="component" value="Unassembled WGS sequence"/>
</dbReference>
<evidence type="ECO:0000256" key="4">
    <source>
        <dbReference type="ARBA" id="ARBA00022692"/>
    </source>
</evidence>
<evidence type="ECO:0000256" key="9">
    <source>
        <dbReference type="RuleBase" id="RU362011"/>
    </source>
</evidence>
<evidence type="ECO:0000313" key="12">
    <source>
        <dbReference type="Proteomes" id="UP000824070"/>
    </source>
</evidence>
<sequence length="488" mass="53916">MAEEEKLNEQIVKKTIDSEELEAIIKSKDKKKLRDLFVTIPAIDLAEAANELPDEDLIYIFRTVESSYTADFFAELSGDAKESLIKAMTDKELVSVINGQSADDVTDAVVDLPANLASRVMRAADPDMRKDINTLLNYKEDTAGALMTTEYLEFLGDTTVEDTIEAIRAKGKDAETIYTIFVKDKQRHFLGTVDLDDLIFASKEQKLSDIMNKDVVSCLTSTDQEEVGQMFARYDLNAMAVLNEDKRLVGVITIDDAVDVLTEESNEDVARLTNMEPTEVPYMELNTWENAKRCIPWIIILLVLGTFGSMILSFFQDKLEALAVLAAFIPTLLDTGGNSGGQTTGLMVRSLALKEFGPKQMLKVLWRELKAGIVVGAIVACFSFVWFTMEQYTGIVSNGEFDGVNIWAGNCWNMAFFDAAMRISSLVSLTVFLAIALSKVVGALLPLTAAALKRDPALVSQPLLTTIMDIVTLIVYFSVAMAFFPQLA</sequence>
<dbReference type="SMART" id="SM00116">
    <property type="entry name" value="CBS"/>
    <property type="match status" value="2"/>
</dbReference>
<dbReference type="Pfam" id="PF00571">
    <property type="entry name" value="CBS"/>
    <property type="match status" value="1"/>
</dbReference>
<reference evidence="11" key="1">
    <citation type="submission" date="2020-10" db="EMBL/GenBank/DDBJ databases">
        <authorList>
            <person name="Gilroy R."/>
        </authorList>
    </citation>
    <scope>NUCLEOTIDE SEQUENCE</scope>
    <source>
        <strain evidence="11">ChiGjej1B1-22543</strain>
    </source>
</reference>
<dbReference type="SUPFAM" id="SSF158791">
    <property type="entry name" value="MgtE N-terminal domain-like"/>
    <property type="match status" value="1"/>
</dbReference>
<dbReference type="InterPro" id="IPR006669">
    <property type="entry name" value="MgtE_transporter"/>
</dbReference>
<dbReference type="EMBL" id="DVMV01000020">
    <property type="protein sequence ID" value="HIU45265.1"/>
    <property type="molecule type" value="Genomic_DNA"/>
</dbReference>
<dbReference type="CDD" id="cd04606">
    <property type="entry name" value="CBS_pair_Mg_transporter"/>
    <property type="match status" value="1"/>
</dbReference>
<evidence type="ECO:0000256" key="6">
    <source>
        <dbReference type="ARBA" id="ARBA00022989"/>
    </source>
</evidence>
<keyword evidence="7 9" id="KW-0472">Membrane</keyword>
<dbReference type="GO" id="GO:0005886">
    <property type="term" value="C:plasma membrane"/>
    <property type="evidence" value="ECO:0007669"/>
    <property type="project" value="UniProtKB-SubCell"/>
</dbReference>
<dbReference type="AlphaFoldDB" id="A0A9D1LNQ1"/>
<protein>
    <recommendedName>
        <fullName evidence="9">Magnesium transporter MgtE</fullName>
    </recommendedName>
</protein>
<comment type="subunit">
    <text evidence="9">Homodimer.</text>
</comment>
<keyword evidence="6 9" id="KW-1133">Transmembrane helix</keyword>
<dbReference type="NCBIfam" id="TIGR00400">
    <property type="entry name" value="mgtE"/>
    <property type="match status" value="1"/>
</dbReference>
<feature type="transmembrane region" description="Helical" evidence="9">
    <location>
        <begin position="426"/>
        <end position="451"/>
    </location>
</feature>
<dbReference type="SUPFAM" id="SSF54631">
    <property type="entry name" value="CBS-domain pair"/>
    <property type="match status" value="1"/>
</dbReference>
<keyword evidence="5 9" id="KW-0460">Magnesium</keyword>
<evidence type="ECO:0000256" key="5">
    <source>
        <dbReference type="ARBA" id="ARBA00022842"/>
    </source>
</evidence>
<dbReference type="InterPro" id="IPR000644">
    <property type="entry name" value="CBS_dom"/>
</dbReference>
<feature type="transmembrane region" description="Helical" evidence="9">
    <location>
        <begin position="295"/>
        <end position="315"/>
    </location>
</feature>
<keyword evidence="8" id="KW-0129">CBS domain</keyword>
<dbReference type="SMART" id="SM00924">
    <property type="entry name" value="MgtE_N"/>
    <property type="match status" value="1"/>
</dbReference>
<dbReference type="Gene3D" id="1.10.357.20">
    <property type="entry name" value="SLC41 divalent cation transporters, integral membrane domain"/>
    <property type="match status" value="1"/>
</dbReference>
<dbReference type="PANTHER" id="PTHR43773:SF1">
    <property type="entry name" value="MAGNESIUM TRANSPORTER MGTE"/>
    <property type="match status" value="1"/>
</dbReference>
<reference evidence="11" key="2">
    <citation type="journal article" date="2021" name="PeerJ">
        <title>Extensive microbial diversity within the chicken gut microbiome revealed by metagenomics and culture.</title>
        <authorList>
            <person name="Gilroy R."/>
            <person name="Ravi A."/>
            <person name="Getino M."/>
            <person name="Pursley I."/>
            <person name="Horton D.L."/>
            <person name="Alikhan N.F."/>
            <person name="Baker D."/>
            <person name="Gharbi K."/>
            <person name="Hall N."/>
            <person name="Watson M."/>
            <person name="Adriaenssens E.M."/>
            <person name="Foster-Nyarko E."/>
            <person name="Jarju S."/>
            <person name="Secka A."/>
            <person name="Antonio M."/>
            <person name="Oren A."/>
            <person name="Chaudhuri R.R."/>
            <person name="La Ragione R."/>
            <person name="Hildebrand F."/>
            <person name="Pallen M.J."/>
        </authorList>
    </citation>
    <scope>NUCLEOTIDE SEQUENCE</scope>
    <source>
        <strain evidence="11">ChiGjej1B1-22543</strain>
    </source>
</reference>
<comment type="function">
    <text evidence="9">Acts as a magnesium transporter.</text>
</comment>
<dbReference type="Pfam" id="PF01769">
    <property type="entry name" value="MgtE"/>
    <property type="match status" value="1"/>
</dbReference>
<dbReference type="InterPro" id="IPR038076">
    <property type="entry name" value="MgtE_N_sf"/>
</dbReference>
<evidence type="ECO:0000256" key="1">
    <source>
        <dbReference type="ARBA" id="ARBA00004141"/>
    </source>
</evidence>
<keyword evidence="3 9" id="KW-0813">Transport</keyword>
<comment type="subcellular location">
    <subcellularLocation>
        <location evidence="9">Cell membrane</location>
        <topology evidence="9">Multi-pass membrane protein</topology>
    </subcellularLocation>
    <subcellularLocation>
        <location evidence="1">Membrane</location>
        <topology evidence="1">Multi-pass membrane protein</topology>
    </subcellularLocation>
</comment>
<dbReference type="GO" id="GO:0046872">
    <property type="term" value="F:metal ion binding"/>
    <property type="evidence" value="ECO:0007669"/>
    <property type="project" value="UniProtKB-KW"/>
</dbReference>
<dbReference type="Pfam" id="PF03448">
    <property type="entry name" value="MgtE_N"/>
    <property type="match status" value="1"/>
</dbReference>
<dbReference type="InterPro" id="IPR036739">
    <property type="entry name" value="SLC41_membr_dom_sf"/>
</dbReference>
<dbReference type="InterPro" id="IPR006667">
    <property type="entry name" value="SLC41_membr_dom"/>
</dbReference>
<evidence type="ECO:0000256" key="8">
    <source>
        <dbReference type="PROSITE-ProRule" id="PRU00703"/>
    </source>
</evidence>
<dbReference type="InterPro" id="IPR006668">
    <property type="entry name" value="Mg_transptr_MgtE_intracell_dom"/>
</dbReference>
<evidence type="ECO:0000256" key="2">
    <source>
        <dbReference type="ARBA" id="ARBA00009749"/>
    </source>
</evidence>
<keyword evidence="4 9" id="KW-0812">Transmembrane</keyword>
<feature type="transmembrane region" description="Helical" evidence="9">
    <location>
        <begin position="463"/>
        <end position="484"/>
    </location>
</feature>